<name>A0A6L2KET7_TANCI</name>
<sequence>MIAILWCLCLTGASSMYMDLGVCLWAPVSLSLFRKRSQSVKALNAEPKSTYSIVPSAATVSPGRECNFSSKL</sequence>
<evidence type="ECO:0000313" key="2">
    <source>
        <dbReference type="EMBL" id="GEU48018.1"/>
    </source>
</evidence>
<evidence type="ECO:0000256" key="1">
    <source>
        <dbReference type="SAM" id="SignalP"/>
    </source>
</evidence>
<proteinExistence type="predicted"/>
<organism evidence="2">
    <name type="scientific">Tanacetum cinerariifolium</name>
    <name type="common">Dalmatian daisy</name>
    <name type="synonym">Chrysanthemum cinerariifolium</name>
    <dbReference type="NCBI Taxonomy" id="118510"/>
    <lineage>
        <taxon>Eukaryota</taxon>
        <taxon>Viridiplantae</taxon>
        <taxon>Streptophyta</taxon>
        <taxon>Embryophyta</taxon>
        <taxon>Tracheophyta</taxon>
        <taxon>Spermatophyta</taxon>
        <taxon>Magnoliopsida</taxon>
        <taxon>eudicotyledons</taxon>
        <taxon>Gunneridae</taxon>
        <taxon>Pentapetalae</taxon>
        <taxon>asterids</taxon>
        <taxon>campanulids</taxon>
        <taxon>Asterales</taxon>
        <taxon>Asteraceae</taxon>
        <taxon>Asteroideae</taxon>
        <taxon>Anthemideae</taxon>
        <taxon>Anthemidinae</taxon>
        <taxon>Tanacetum</taxon>
    </lineage>
</organism>
<feature type="chain" id="PRO_5026693892" evidence="1">
    <location>
        <begin position="16"/>
        <end position="72"/>
    </location>
</feature>
<reference evidence="2" key="1">
    <citation type="journal article" date="2019" name="Sci. Rep.">
        <title>Draft genome of Tanacetum cinerariifolium, the natural source of mosquito coil.</title>
        <authorList>
            <person name="Yamashiro T."/>
            <person name="Shiraishi A."/>
            <person name="Satake H."/>
            <person name="Nakayama K."/>
        </authorList>
    </citation>
    <scope>NUCLEOTIDE SEQUENCE</scope>
</reference>
<comment type="caution">
    <text evidence="2">The sequence shown here is derived from an EMBL/GenBank/DDBJ whole genome shotgun (WGS) entry which is preliminary data.</text>
</comment>
<dbReference type="EMBL" id="BKCJ010002359">
    <property type="protein sequence ID" value="GEU48018.1"/>
    <property type="molecule type" value="Genomic_DNA"/>
</dbReference>
<protein>
    <submittedName>
        <fullName evidence="2">APS reductase 3</fullName>
    </submittedName>
</protein>
<accession>A0A6L2KET7</accession>
<keyword evidence="1" id="KW-0732">Signal</keyword>
<dbReference type="AlphaFoldDB" id="A0A6L2KET7"/>
<feature type="signal peptide" evidence="1">
    <location>
        <begin position="1"/>
        <end position="15"/>
    </location>
</feature>
<gene>
    <name evidence="2" type="ORF">Tci_019996</name>
</gene>